<sequence length="153" mass="17474">MPSSYEGAREEIICEGAARLNALRQSFRLCEISSTFFVFSKVKLVDGFIEQLSNLDKYVDPKYKEHKFSSLISALANDSANGEFENASQTIERLHRATELLAQYLEAYGATQNDHGGHEFLYKYREQLGSVIDLLEELRKPWNNKVSKFPVCL</sequence>
<proteinExistence type="predicted"/>
<accession>A0A450WV49</accession>
<dbReference type="AlphaFoldDB" id="A0A450WV49"/>
<organism evidence="1">
    <name type="scientific">Candidatus Kentrum sp. LPFa</name>
    <dbReference type="NCBI Taxonomy" id="2126335"/>
    <lineage>
        <taxon>Bacteria</taxon>
        <taxon>Pseudomonadati</taxon>
        <taxon>Pseudomonadota</taxon>
        <taxon>Gammaproteobacteria</taxon>
        <taxon>Candidatus Kentrum</taxon>
    </lineage>
</organism>
<protein>
    <submittedName>
        <fullName evidence="1">Uncharacterized protein</fullName>
    </submittedName>
</protein>
<gene>
    <name evidence="1" type="ORF">BECKLPF1236B_GA0070989_12281</name>
</gene>
<name>A0A450WV49_9GAMM</name>
<dbReference type="EMBL" id="CAADFK010000228">
    <property type="protein sequence ID" value="VFK20892.1"/>
    <property type="molecule type" value="Genomic_DNA"/>
</dbReference>
<reference evidence="1" key="1">
    <citation type="submission" date="2019-02" db="EMBL/GenBank/DDBJ databases">
        <authorList>
            <person name="Gruber-Vodicka R. H."/>
            <person name="Seah K. B. B."/>
        </authorList>
    </citation>
    <scope>NUCLEOTIDE SEQUENCE</scope>
    <source>
        <strain evidence="1">BECK_S313</strain>
    </source>
</reference>
<evidence type="ECO:0000313" key="1">
    <source>
        <dbReference type="EMBL" id="VFK20892.1"/>
    </source>
</evidence>